<keyword evidence="5 6" id="KW-0949">S-adenosyl-L-methionine</keyword>
<dbReference type="GO" id="GO:0005829">
    <property type="term" value="C:cytosol"/>
    <property type="evidence" value="ECO:0007669"/>
    <property type="project" value="TreeGrafter"/>
</dbReference>
<dbReference type="GeneID" id="303114916"/>
<accession>A0A6L5Y5D6</accession>
<proteinExistence type="inferred from homology"/>
<dbReference type="CDD" id="cd02440">
    <property type="entry name" value="AdoMet_MTases"/>
    <property type="match status" value="1"/>
</dbReference>
<comment type="similarity">
    <text evidence="6">Belongs to the methyltransferase superfamily. RNA methyltransferase RsmG family.</text>
</comment>
<dbReference type="InterPro" id="IPR003682">
    <property type="entry name" value="rRNA_ssu_MeTfrase_G"/>
</dbReference>
<dbReference type="Pfam" id="PF02527">
    <property type="entry name" value="GidB"/>
    <property type="match status" value="1"/>
</dbReference>
<evidence type="ECO:0000256" key="6">
    <source>
        <dbReference type="HAMAP-Rule" id="MF_00074"/>
    </source>
</evidence>
<gene>
    <name evidence="6 7" type="primary">rsmG</name>
    <name evidence="7" type="ORF">FYJ64_06220</name>
</gene>
<dbReference type="InterPro" id="IPR029063">
    <property type="entry name" value="SAM-dependent_MTases_sf"/>
</dbReference>
<dbReference type="SUPFAM" id="SSF53335">
    <property type="entry name" value="S-adenosyl-L-methionine-dependent methyltransferases"/>
    <property type="match status" value="1"/>
</dbReference>
<feature type="binding site" evidence="6">
    <location>
        <position position="88"/>
    </location>
    <ligand>
        <name>S-adenosyl-L-methionine</name>
        <dbReference type="ChEBI" id="CHEBI:59789"/>
    </ligand>
</feature>
<keyword evidence="1 6" id="KW-0963">Cytoplasm</keyword>
<evidence type="ECO:0000256" key="3">
    <source>
        <dbReference type="ARBA" id="ARBA00022603"/>
    </source>
</evidence>
<evidence type="ECO:0000256" key="4">
    <source>
        <dbReference type="ARBA" id="ARBA00022679"/>
    </source>
</evidence>
<dbReference type="FunFam" id="3.40.50.150:FF:000041">
    <property type="entry name" value="Ribosomal RNA small subunit methyltransferase G"/>
    <property type="match status" value="1"/>
</dbReference>
<feature type="binding site" evidence="6">
    <location>
        <begin position="139"/>
        <end position="140"/>
    </location>
    <ligand>
        <name>S-adenosyl-L-methionine</name>
        <dbReference type="ChEBI" id="CHEBI:59789"/>
    </ligand>
</feature>
<sequence length="247" mass="27640">MDMMAEEMTKKKQREMMRDTLGEMGIRCTEEDSRRLMEYMRLVLEKNQHINLTSITDPNEFILKHFLDSAAVMKLPEYGAADTVLDLGTGGGFPGVPLAILTPGKQFTLIDSLQKRVRVVEEMCGEIALTNVNLRHGRAEDLGRDPRYREQFDLCLSRAVANMAVLAEYCLPFVKTGGYFVSYKGSDIEEELSAAKKAIRVLGGRIAGVEAVNTKGLGHNFVIIRKETSTPARYPRQAGKPKKTPIR</sequence>
<evidence type="ECO:0000256" key="2">
    <source>
        <dbReference type="ARBA" id="ARBA00022552"/>
    </source>
</evidence>
<evidence type="ECO:0000313" key="7">
    <source>
        <dbReference type="EMBL" id="MST51910.1"/>
    </source>
</evidence>
<keyword evidence="8" id="KW-1185">Reference proteome</keyword>
<feature type="binding site" evidence="6">
    <location>
        <position position="93"/>
    </location>
    <ligand>
        <name>S-adenosyl-L-methionine</name>
        <dbReference type="ChEBI" id="CHEBI:59789"/>
    </ligand>
</feature>
<dbReference type="PANTHER" id="PTHR31760">
    <property type="entry name" value="S-ADENOSYL-L-METHIONINE-DEPENDENT METHYLTRANSFERASES SUPERFAMILY PROTEIN"/>
    <property type="match status" value="1"/>
</dbReference>
<comment type="caution">
    <text evidence="6">Lacks conserved residue(s) required for the propagation of feature annotation.</text>
</comment>
<dbReference type="Gene3D" id="3.40.50.150">
    <property type="entry name" value="Vaccinia Virus protein VP39"/>
    <property type="match status" value="1"/>
</dbReference>
<dbReference type="EC" id="2.1.1.-" evidence="6"/>
<comment type="caution">
    <text evidence="7">The sequence shown here is derived from an EMBL/GenBank/DDBJ whole genome shotgun (WGS) entry which is preliminary data.</text>
</comment>
<keyword evidence="2 6" id="KW-0698">rRNA processing</keyword>
<dbReference type="EMBL" id="VUMZ01000005">
    <property type="protein sequence ID" value="MST51910.1"/>
    <property type="molecule type" value="Genomic_DNA"/>
</dbReference>
<name>A0A6L5Y5D6_9FIRM</name>
<comment type="subcellular location">
    <subcellularLocation>
        <location evidence="6">Cytoplasm</location>
    </subcellularLocation>
</comment>
<dbReference type="GO" id="GO:0070043">
    <property type="term" value="F:rRNA (guanine-N7-)-methyltransferase activity"/>
    <property type="evidence" value="ECO:0007669"/>
    <property type="project" value="UniProtKB-UniRule"/>
</dbReference>
<dbReference type="RefSeq" id="WP_154574361.1">
    <property type="nucleotide sequence ID" value="NZ_VUMZ01000005.1"/>
</dbReference>
<keyword evidence="4 6" id="KW-0808">Transferase</keyword>
<evidence type="ECO:0000256" key="5">
    <source>
        <dbReference type="ARBA" id="ARBA00022691"/>
    </source>
</evidence>
<keyword evidence="3 6" id="KW-0489">Methyltransferase</keyword>
<dbReference type="PANTHER" id="PTHR31760:SF0">
    <property type="entry name" value="S-ADENOSYL-L-METHIONINE-DEPENDENT METHYLTRANSFERASES SUPERFAMILY PROTEIN"/>
    <property type="match status" value="1"/>
</dbReference>
<evidence type="ECO:0000256" key="1">
    <source>
        <dbReference type="ARBA" id="ARBA00022490"/>
    </source>
</evidence>
<dbReference type="Proteomes" id="UP000474676">
    <property type="component" value="Unassembled WGS sequence"/>
</dbReference>
<dbReference type="HAMAP" id="MF_00074">
    <property type="entry name" value="16SrRNA_methyltr_G"/>
    <property type="match status" value="1"/>
</dbReference>
<dbReference type="NCBIfam" id="TIGR00138">
    <property type="entry name" value="rsmG_gidB"/>
    <property type="match status" value="1"/>
</dbReference>
<dbReference type="AlphaFoldDB" id="A0A6L5Y5D6"/>
<feature type="binding site" evidence="6">
    <location>
        <position position="158"/>
    </location>
    <ligand>
        <name>S-adenosyl-L-methionine</name>
        <dbReference type="ChEBI" id="CHEBI:59789"/>
    </ligand>
</feature>
<comment type="function">
    <text evidence="6">Specifically methylates the N7 position of a guanine in 16S rRNA.</text>
</comment>
<reference evidence="7 8" key="1">
    <citation type="submission" date="2019-08" db="EMBL/GenBank/DDBJ databases">
        <title>In-depth cultivation of the pig gut microbiome towards novel bacterial diversity and tailored functional studies.</title>
        <authorList>
            <person name="Wylensek D."/>
            <person name="Hitch T.C.A."/>
            <person name="Clavel T."/>
        </authorList>
    </citation>
    <scope>NUCLEOTIDE SEQUENCE [LARGE SCALE GENOMIC DNA]</scope>
    <source>
        <strain evidence="7 8">WCA-MUC-591-APC-3H</strain>
    </source>
</reference>
<protein>
    <recommendedName>
        <fullName evidence="6">Ribosomal RNA small subunit methyltransferase G</fullName>
        <ecNumber evidence="6">2.1.1.-</ecNumber>
    </recommendedName>
    <alternativeName>
        <fullName evidence="6">16S rRNA 7-methylguanosine methyltransferase</fullName>
        <shortName evidence="6">16S rRNA m7G methyltransferase</shortName>
    </alternativeName>
</protein>
<organism evidence="7 8">
    <name type="scientific">Hornefia butyriciproducens</name>
    <dbReference type="NCBI Taxonomy" id="2652293"/>
    <lineage>
        <taxon>Bacteria</taxon>
        <taxon>Bacillati</taxon>
        <taxon>Bacillota</taxon>
        <taxon>Clostridia</taxon>
        <taxon>Peptostreptococcales</taxon>
        <taxon>Anaerovoracaceae</taxon>
        <taxon>Hornefia</taxon>
    </lineage>
</organism>
<evidence type="ECO:0000313" key="8">
    <source>
        <dbReference type="Proteomes" id="UP000474676"/>
    </source>
</evidence>